<gene>
    <name evidence="1" type="ORF">L1987_76238</name>
</gene>
<accession>A0ACB9A8X2</accession>
<proteinExistence type="predicted"/>
<dbReference type="Proteomes" id="UP001056120">
    <property type="component" value="Linkage Group LG25"/>
</dbReference>
<keyword evidence="2" id="KW-1185">Reference proteome</keyword>
<protein>
    <submittedName>
        <fullName evidence="1">Uncharacterized protein</fullName>
    </submittedName>
</protein>
<evidence type="ECO:0000313" key="1">
    <source>
        <dbReference type="EMBL" id="KAI3705986.1"/>
    </source>
</evidence>
<name>A0ACB9A8X2_9ASTR</name>
<evidence type="ECO:0000313" key="2">
    <source>
        <dbReference type="Proteomes" id="UP001056120"/>
    </source>
</evidence>
<reference evidence="1 2" key="2">
    <citation type="journal article" date="2022" name="Mol. Ecol. Resour.">
        <title>The genomes of chicory, endive, great burdock and yacon provide insights into Asteraceae paleo-polyploidization history and plant inulin production.</title>
        <authorList>
            <person name="Fan W."/>
            <person name="Wang S."/>
            <person name="Wang H."/>
            <person name="Wang A."/>
            <person name="Jiang F."/>
            <person name="Liu H."/>
            <person name="Zhao H."/>
            <person name="Xu D."/>
            <person name="Zhang Y."/>
        </authorList>
    </citation>
    <scope>NUCLEOTIDE SEQUENCE [LARGE SCALE GENOMIC DNA]</scope>
    <source>
        <strain evidence="2">cv. Yunnan</strain>
        <tissue evidence="1">Leaves</tissue>
    </source>
</reference>
<dbReference type="EMBL" id="CM042042">
    <property type="protein sequence ID" value="KAI3705986.1"/>
    <property type="molecule type" value="Genomic_DNA"/>
</dbReference>
<reference evidence="2" key="1">
    <citation type="journal article" date="2022" name="Mol. Ecol. Resour.">
        <title>The genomes of chicory, endive, great burdock and yacon provide insights into Asteraceae palaeo-polyploidization history and plant inulin production.</title>
        <authorList>
            <person name="Fan W."/>
            <person name="Wang S."/>
            <person name="Wang H."/>
            <person name="Wang A."/>
            <person name="Jiang F."/>
            <person name="Liu H."/>
            <person name="Zhao H."/>
            <person name="Xu D."/>
            <person name="Zhang Y."/>
        </authorList>
    </citation>
    <scope>NUCLEOTIDE SEQUENCE [LARGE SCALE GENOMIC DNA]</scope>
    <source>
        <strain evidence="2">cv. Yunnan</strain>
    </source>
</reference>
<sequence>MVDAMVVDVAKKSTKRKRVELVMSLEERVARIRVLREEVDGLMKYYNEGFGGYRLIDVHSVNGISSSNALIACLMEESSLPLSKLVESILESAKEKDGSVTLASVKSSVILIGQRSFYGVQNPNADVLEDESLSCLWCWETRDVKLLPKSFRGAIKIRRTCRKKIYERITAVSAVITELMKPDSTSDGGQKVIKASEKLSKVLNEAEIRSLVEKMEQKNGADVAEKEVKREEKLAVKQLEKNKREVEKEKFRMERELLKEKLHSEKEQKRLQDEAEKEEKRREIEIKKQLKKQQEEAEKEQRCREKEEAAQKKQLALQKQASILERFLIKSKISSPVQVDQSIIKESATCIAPKKKEHVPDSVIQSVDDALSSKEEFDAKELWKVHLDSWHRLSHCSIRKRQWGIRRTPKTVLVKELKLTSKGEDDPVVEKFDNGWTESESKNNANSDGSVFGGQKLSRRKQLLQFDKSHRPAFYGYWPNKSEVVRARRPLVKDSDLDYEIDSDEEWEEEEPGESLSDCEKEEDENMEENLSKADDEDESEDGFFVPDGYLSENEGVDVDRTNHIELVDDAKSIPNCAQTETEELSVLFKQLKHLNTLTEHALRKNKPLVILNLMHEKSKSNTNMLSTQDRSESEQMCLQALSICVLPVGPSIEISTGDDVQEEVQEDCPSSSKSNVVPAASGTTTTISDSDIPEIVSVIRCCPHGINKVVNTLRLKFPNIPKSQLGSKVREISVFADNRWQVKKDVLDKFGLLSSPEKTIRRTKSIAAFFSKRCLPPTGKTTNPNQVSPQPMEKTSSAVEMQINTYNN</sequence>
<organism evidence="1 2">
    <name type="scientific">Smallanthus sonchifolius</name>
    <dbReference type="NCBI Taxonomy" id="185202"/>
    <lineage>
        <taxon>Eukaryota</taxon>
        <taxon>Viridiplantae</taxon>
        <taxon>Streptophyta</taxon>
        <taxon>Embryophyta</taxon>
        <taxon>Tracheophyta</taxon>
        <taxon>Spermatophyta</taxon>
        <taxon>Magnoliopsida</taxon>
        <taxon>eudicotyledons</taxon>
        <taxon>Gunneridae</taxon>
        <taxon>Pentapetalae</taxon>
        <taxon>asterids</taxon>
        <taxon>campanulids</taxon>
        <taxon>Asterales</taxon>
        <taxon>Asteraceae</taxon>
        <taxon>Asteroideae</taxon>
        <taxon>Heliantheae alliance</taxon>
        <taxon>Millerieae</taxon>
        <taxon>Smallanthus</taxon>
    </lineage>
</organism>
<comment type="caution">
    <text evidence="1">The sequence shown here is derived from an EMBL/GenBank/DDBJ whole genome shotgun (WGS) entry which is preliminary data.</text>
</comment>